<dbReference type="PROSITE" id="PS00211">
    <property type="entry name" value="ABC_TRANSPORTER_1"/>
    <property type="match status" value="1"/>
</dbReference>
<dbReference type="PANTHER" id="PTHR42788:SF19">
    <property type="entry name" value="ALIPHATIC SULFONATES IMPORT ATP-BINDING PROTEIN SSUB 2"/>
    <property type="match status" value="1"/>
</dbReference>
<dbReference type="InterPro" id="IPR027417">
    <property type="entry name" value="P-loop_NTPase"/>
</dbReference>
<organism evidence="6 7">
    <name type="scientific">Mesorhizobium opportunistum</name>
    <dbReference type="NCBI Taxonomy" id="593909"/>
    <lineage>
        <taxon>Bacteria</taxon>
        <taxon>Pseudomonadati</taxon>
        <taxon>Pseudomonadota</taxon>
        <taxon>Alphaproteobacteria</taxon>
        <taxon>Hyphomicrobiales</taxon>
        <taxon>Phyllobacteriaceae</taxon>
        <taxon>Mesorhizobium</taxon>
    </lineage>
</organism>
<proteinExistence type="inferred from homology"/>
<keyword evidence="4 6" id="KW-0067">ATP-binding</keyword>
<dbReference type="SMART" id="SM00382">
    <property type="entry name" value="AAA"/>
    <property type="match status" value="1"/>
</dbReference>
<name>A0ABV1YM72_9HYPH</name>
<protein>
    <submittedName>
        <fullName evidence="6">ABC transporter ATP-binding protein</fullName>
    </submittedName>
</protein>
<keyword evidence="2" id="KW-0813">Transport</keyword>
<sequence>MIKEKVAQAPALVTAPTLLALRGVGKVFSNGVTALSDVDLTIREGDFLSLLGPSGCGKSTALRLIAGLSTPTSGVLDWRGGGSLDRANIGFVFQEPTLLPWASVFDNVWLPLRLKGISRAKATPAISEMLARVHLTGFEDAVPRELSGGMKMRVSIARAMVTKPRVLLMDEPFAALDEITRFKLNNDLLELWQDERFTVVFVTHSVFESVFLSNRVVVMAARPGRVFDELAIDASYPRDEVFRTSPDYAALCRQASDVLVTAINSTAGAHHDGH</sequence>
<evidence type="ECO:0000256" key="3">
    <source>
        <dbReference type="ARBA" id="ARBA00022741"/>
    </source>
</evidence>
<dbReference type="SUPFAM" id="SSF52540">
    <property type="entry name" value="P-loop containing nucleoside triphosphate hydrolases"/>
    <property type="match status" value="1"/>
</dbReference>
<evidence type="ECO:0000256" key="2">
    <source>
        <dbReference type="ARBA" id="ARBA00022448"/>
    </source>
</evidence>
<dbReference type="CDD" id="cd03293">
    <property type="entry name" value="ABC_NrtD_SsuB_transporters"/>
    <property type="match status" value="1"/>
</dbReference>
<dbReference type="InterPro" id="IPR050166">
    <property type="entry name" value="ABC_transporter_ATP-bind"/>
</dbReference>
<dbReference type="Proteomes" id="UP001464387">
    <property type="component" value="Unassembled WGS sequence"/>
</dbReference>
<dbReference type="RefSeq" id="WP_352568280.1">
    <property type="nucleotide sequence ID" value="NZ_JAMYMY010000047.1"/>
</dbReference>
<feature type="domain" description="ABC transporter" evidence="5">
    <location>
        <begin position="19"/>
        <end position="246"/>
    </location>
</feature>
<reference evidence="6 7" key="1">
    <citation type="journal article" date="2024" name="Proc. Natl. Acad. Sci. U.S.A.">
        <title>The evolutionary genomics of adaptation to stress in wild rhizobium bacteria.</title>
        <authorList>
            <person name="Kehlet-Delgado H."/>
            <person name="Montoya A.P."/>
            <person name="Jensen K.T."/>
            <person name="Wendlandt C.E."/>
            <person name="Dexheimer C."/>
            <person name="Roberts M."/>
            <person name="Torres Martinez L."/>
            <person name="Friesen M.L."/>
            <person name="Griffitts J.S."/>
            <person name="Porter S.S."/>
        </authorList>
    </citation>
    <scope>NUCLEOTIDE SEQUENCE [LARGE SCALE GENOMIC DNA]</scope>
    <source>
        <strain evidence="6 7">M0729</strain>
    </source>
</reference>
<dbReference type="InterPro" id="IPR017871">
    <property type="entry name" value="ABC_transporter-like_CS"/>
</dbReference>
<evidence type="ECO:0000256" key="1">
    <source>
        <dbReference type="ARBA" id="ARBA00005417"/>
    </source>
</evidence>
<keyword evidence="7" id="KW-1185">Reference proteome</keyword>
<dbReference type="InterPro" id="IPR003439">
    <property type="entry name" value="ABC_transporter-like_ATP-bd"/>
</dbReference>
<gene>
    <name evidence="6" type="ORF">NKI33_24115</name>
</gene>
<evidence type="ECO:0000313" key="7">
    <source>
        <dbReference type="Proteomes" id="UP001464387"/>
    </source>
</evidence>
<dbReference type="PANTHER" id="PTHR42788">
    <property type="entry name" value="TAURINE IMPORT ATP-BINDING PROTEIN-RELATED"/>
    <property type="match status" value="1"/>
</dbReference>
<dbReference type="InterPro" id="IPR003593">
    <property type="entry name" value="AAA+_ATPase"/>
</dbReference>
<accession>A0ABV1YM72</accession>
<keyword evidence="3" id="KW-0547">Nucleotide-binding</keyword>
<evidence type="ECO:0000256" key="4">
    <source>
        <dbReference type="ARBA" id="ARBA00022840"/>
    </source>
</evidence>
<dbReference type="GO" id="GO:0005524">
    <property type="term" value="F:ATP binding"/>
    <property type="evidence" value="ECO:0007669"/>
    <property type="project" value="UniProtKB-KW"/>
</dbReference>
<comment type="caution">
    <text evidence="6">The sequence shown here is derived from an EMBL/GenBank/DDBJ whole genome shotgun (WGS) entry which is preliminary data.</text>
</comment>
<dbReference type="EMBL" id="JAMYPJ010000042">
    <property type="protein sequence ID" value="MER8936032.1"/>
    <property type="molecule type" value="Genomic_DNA"/>
</dbReference>
<evidence type="ECO:0000259" key="5">
    <source>
        <dbReference type="PROSITE" id="PS50893"/>
    </source>
</evidence>
<evidence type="ECO:0000313" key="6">
    <source>
        <dbReference type="EMBL" id="MER8936032.1"/>
    </source>
</evidence>
<comment type="similarity">
    <text evidence="1">Belongs to the ABC transporter superfamily.</text>
</comment>
<dbReference type="Pfam" id="PF00005">
    <property type="entry name" value="ABC_tran"/>
    <property type="match status" value="1"/>
</dbReference>
<dbReference type="Gene3D" id="3.40.50.300">
    <property type="entry name" value="P-loop containing nucleotide triphosphate hydrolases"/>
    <property type="match status" value="1"/>
</dbReference>
<dbReference type="PROSITE" id="PS50893">
    <property type="entry name" value="ABC_TRANSPORTER_2"/>
    <property type="match status" value="1"/>
</dbReference>